<dbReference type="GO" id="GO:0006352">
    <property type="term" value="P:DNA-templated transcription initiation"/>
    <property type="evidence" value="ECO:0007669"/>
    <property type="project" value="InterPro"/>
</dbReference>
<dbReference type="GO" id="GO:0016987">
    <property type="term" value="F:sigma factor activity"/>
    <property type="evidence" value="ECO:0007669"/>
    <property type="project" value="UniProtKB-KW"/>
</dbReference>
<proteinExistence type="inferred from homology"/>
<feature type="domain" description="RNA polymerase sigma factor 70 region 4 type 2" evidence="8">
    <location>
        <begin position="149"/>
        <end position="196"/>
    </location>
</feature>
<gene>
    <name evidence="9" type="ORF">HRJ53_23240</name>
</gene>
<evidence type="ECO:0000259" key="8">
    <source>
        <dbReference type="Pfam" id="PF08281"/>
    </source>
</evidence>
<dbReference type="InterPro" id="IPR036388">
    <property type="entry name" value="WH-like_DNA-bd_sf"/>
</dbReference>
<keyword evidence="5" id="KW-0804">Transcription</keyword>
<accession>A0A7V8NV09</accession>
<evidence type="ECO:0000256" key="5">
    <source>
        <dbReference type="ARBA" id="ARBA00023163"/>
    </source>
</evidence>
<evidence type="ECO:0000256" key="6">
    <source>
        <dbReference type="SAM" id="MobiDB-lite"/>
    </source>
</evidence>
<protein>
    <submittedName>
        <fullName evidence="9">Sigma-70 family RNA polymerase sigma factor</fullName>
    </submittedName>
</protein>
<dbReference type="InterPro" id="IPR014284">
    <property type="entry name" value="RNA_pol_sigma-70_dom"/>
</dbReference>
<dbReference type="Gene3D" id="1.10.10.10">
    <property type="entry name" value="Winged helix-like DNA-binding domain superfamily/Winged helix DNA-binding domain"/>
    <property type="match status" value="1"/>
</dbReference>
<feature type="domain" description="RNA polymerase sigma-70 region 2" evidence="7">
    <location>
        <begin position="36"/>
        <end position="103"/>
    </location>
</feature>
<comment type="similarity">
    <text evidence="1">Belongs to the sigma-70 factor family. ECF subfamily.</text>
</comment>
<dbReference type="PANTHER" id="PTHR43133:SF8">
    <property type="entry name" value="RNA POLYMERASE SIGMA FACTOR HI_1459-RELATED"/>
    <property type="match status" value="1"/>
</dbReference>
<dbReference type="Pfam" id="PF08281">
    <property type="entry name" value="Sigma70_r4_2"/>
    <property type="match status" value="1"/>
</dbReference>
<keyword evidence="4" id="KW-0238">DNA-binding</keyword>
<dbReference type="NCBIfam" id="TIGR02937">
    <property type="entry name" value="sigma70-ECF"/>
    <property type="match status" value="1"/>
</dbReference>
<comment type="caution">
    <text evidence="9">The sequence shown here is derived from an EMBL/GenBank/DDBJ whole genome shotgun (WGS) entry which is preliminary data.</text>
</comment>
<feature type="region of interest" description="Disordered" evidence="6">
    <location>
        <begin position="106"/>
        <end position="125"/>
    </location>
</feature>
<evidence type="ECO:0000256" key="4">
    <source>
        <dbReference type="ARBA" id="ARBA00023125"/>
    </source>
</evidence>
<name>A0A7V8NV09_9BACT</name>
<reference evidence="9" key="1">
    <citation type="submission" date="2020-06" db="EMBL/GenBank/DDBJ databases">
        <title>Legume-microbial interactions unlock mineral nutrients during tropical forest succession.</title>
        <authorList>
            <person name="Epihov D.Z."/>
        </authorList>
    </citation>
    <scope>NUCLEOTIDE SEQUENCE [LARGE SCALE GENOMIC DNA]</scope>
    <source>
        <strain evidence="9">Pan2503</strain>
    </source>
</reference>
<dbReference type="Pfam" id="PF04542">
    <property type="entry name" value="Sigma70_r2"/>
    <property type="match status" value="1"/>
</dbReference>
<dbReference type="PANTHER" id="PTHR43133">
    <property type="entry name" value="RNA POLYMERASE ECF-TYPE SIGMA FACTO"/>
    <property type="match status" value="1"/>
</dbReference>
<feature type="compositionally biased region" description="Basic and acidic residues" evidence="6">
    <location>
        <begin position="106"/>
        <end position="117"/>
    </location>
</feature>
<evidence type="ECO:0000313" key="9">
    <source>
        <dbReference type="EMBL" id="MBA0087912.1"/>
    </source>
</evidence>
<evidence type="ECO:0000259" key="7">
    <source>
        <dbReference type="Pfam" id="PF04542"/>
    </source>
</evidence>
<organism evidence="9 10">
    <name type="scientific">Candidatus Acidiferrum panamense</name>
    <dbReference type="NCBI Taxonomy" id="2741543"/>
    <lineage>
        <taxon>Bacteria</taxon>
        <taxon>Pseudomonadati</taxon>
        <taxon>Acidobacteriota</taxon>
        <taxon>Terriglobia</taxon>
        <taxon>Candidatus Acidiferrales</taxon>
        <taxon>Candidatus Acidiferrum</taxon>
    </lineage>
</organism>
<evidence type="ECO:0000313" key="10">
    <source>
        <dbReference type="Proteomes" id="UP000567293"/>
    </source>
</evidence>
<dbReference type="SUPFAM" id="SSF88946">
    <property type="entry name" value="Sigma2 domain of RNA polymerase sigma factors"/>
    <property type="match status" value="1"/>
</dbReference>
<dbReference type="GO" id="GO:0003677">
    <property type="term" value="F:DNA binding"/>
    <property type="evidence" value="ECO:0007669"/>
    <property type="project" value="UniProtKB-KW"/>
</dbReference>
<dbReference type="InterPro" id="IPR013325">
    <property type="entry name" value="RNA_pol_sigma_r2"/>
</dbReference>
<dbReference type="AlphaFoldDB" id="A0A7V8NV09"/>
<dbReference type="InterPro" id="IPR013324">
    <property type="entry name" value="RNA_pol_sigma_r3/r4-like"/>
</dbReference>
<keyword evidence="10" id="KW-1185">Reference proteome</keyword>
<dbReference type="Proteomes" id="UP000567293">
    <property type="component" value="Unassembled WGS sequence"/>
</dbReference>
<sequence>MIRMQPSVESTQASADSDAVAVERTLAGDRDAFRVLVERHSHNVFRLAYRMTGNRQDAEEVVQEAFLRAYQKLGQFAARANFGTWVYRIAANHAIDRMRRRKKEEARKIEPAVHEEGTESDPVTLVHDATPTPERLAHSVELRKQMEIALAALSHSERTAFVMRHWEGCAIEEIAKVLKSSSGAAKNTVFRAVQKLRLALQPFVGRGTQARAMGTES</sequence>
<evidence type="ECO:0000256" key="1">
    <source>
        <dbReference type="ARBA" id="ARBA00010641"/>
    </source>
</evidence>
<dbReference type="Gene3D" id="1.10.1740.10">
    <property type="match status" value="1"/>
</dbReference>
<keyword evidence="2" id="KW-0805">Transcription regulation</keyword>
<keyword evidence="3" id="KW-0731">Sigma factor</keyword>
<evidence type="ECO:0000256" key="2">
    <source>
        <dbReference type="ARBA" id="ARBA00023015"/>
    </source>
</evidence>
<evidence type="ECO:0000256" key="3">
    <source>
        <dbReference type="ARBA" id="ARBA00023082"/>
    </source>
</evidence>
<dbReference type="EMBL" id="JACDQQ010002247">
    <property type="protein sequence ID" value="MBA0087912.1"/>
    <property type="molecule type" value="Genomic_DNA"/>
</dbReference>
<dbReference type="InterPro" id="IPR039425">
    <property type="entry name" value="RNA_pol_sigma-70-like"/>
</dbReference>
<dbReference type="InterPro" id="IPR007627">
    <property type="entry name" value="RNA_pol_sigma70_r2"/>
</dbReference>
<dbReference type="SUPFAM" id="SSF88659">
    <property type="entry name" value="Sigma3 and sigma4 domains of RNA polymerase sigma factors"/>
    <property type="match status" value="1"/>
</dbReference>
<dbReference type="InterPro" id="IPR013249">
    <property type="entry name" value="RNA_pol_sigma70_r4_t2"/>
</dbReference>